<comment type="caution">
    <text evidence="4">The sequence shown here is derived from an EMBL/GenBank/DDBJ whole genome shotgun (WGS) entry which is preliminary data.</text>
</comment>
<accession>A0ABR9P1A0</accession>
<dbReference type="Pfam" id="PF11611">
    <property type="entry name" value="DUF4352"/>
    <property type="match status" value="1"/>
</dbReference>
<feature type="transmembrane region" description="Helical" evidence="2">
    <location>
        <begin position="88"/>
        <end position="112"/>
    </location>
</feature>
<keyword evidence="2" id="KW-0472">Membrane</keyword>
<dbReference type="Proteomes" id="UP000806528">
    <property type="component" value="Unassembled WGS sequence"/>
</dbReference>
<keyword evidence="1" id="KW-0732">Signal</keyword>
<evidence type="ECO:0000313" key="4">
    <source>
        <dbReference type="EMBL" id="MBE2997623.1"/>
    </source>
</evidence>
<keyword evidence="2" id="KW-0812">Transmembrane</keyword>
<keyword evidence="2" id="KW-1133">Transmembrane helix</keyword>
<dbReference type="InterPro" id="IPR029050">
    <property type="entry name" value="Immunoprotect_excell_Ig-like"/>
</dbReference>
<name>A0ABR9P1A0_9ACTN</name>
<protein>
    <submittedName>
        <fullName evidence="4">DUF4352 domain-containing protein</fullName>
    </submittedName>
</protein>
<proteinExistence type="predicted"/>
<gene>
    <name evidence="4" type="ORF">IDM40_02725</name>
</gene>
<evidence type="ECO:0000259" key="3">
    <source>
        <dbReference type="Pfam" id="PF11611"/>
    </source>
</evidence>
<dbReference type="Gene3D" id="2.60.40.1240">
    <property type="match status" value="1"/>
</dbReference>
<feature type="domain" description="DUF4352" evidence="3">
    <location>
        <begin position="155"/>
        <end position="222"/>
    </location>
</feature>
<keyword evidence="5" id="KW-1185">Reference proteome</keyword>
<sequence>MSEGPSGLDQAGYEHAGYAPGYGETNVPGMGAGSYAGSGPQPGYGSGGIYPPGPPGNYPPGTYAAGGYGYPPGGYTRPDPAPTPWGKILGIGCGVALLLMLVAGGCMALAMFTVSDTSPTAEEPTSEDPWPTDEPPIEGTDITAEDADFVPSPLYNGGEYTSVDVSVTNNSEEQVDVNPLYFTVVDDDGQNHSSRTGVGMDENEIGAETLSPGQATSGAVTVEGSLTPERVVFAPIGRQPLEVPVN</sequence>
<evidence type="ECO:0000313" key="5">
    <source>
        <dbReference type="Proteomes" id="UP000806528"/>
    </source>
</evidence>
<dbReference type="InterPro" id="IPR029051">
    <property type="entry name" value="DUF4352"/>
</dbReference>
<reference evidence="4 5" key="1">
    <citation type="submission" date="2020-09" db="EMBL/GenBank/DDBJ databases">
        <title>Diversity and distribution of actinomycetes associated with coral in the coast of Hainan.</title>
        <authorList>
            <person name="Li F."/>
        </authorList>
    </citation>
    <scope>NUCLEOTIDE SEQUENCE [LARGE SCALE GENOMIC DNA]</scope>
    <source>
        <strain evidence="4 5">HNM0947</strain>
    </source>
</reference>
<dbReference type="EMBL" id="JADBGI010000002">
    <property type="protein sequence ID" value="MBE2997623.1"/>
    <property type="molecule type" value="Genomic_DNA"/>
</dbReference>
<organism evidence="4 5">
    <name type="scientific">Nocardiopsis coralli</name>
    <dbReference type="NCBI Taxonomy" id="2772213"/>
    <lineage>
        <taxon>Bacteria</taxon>
        <taxon>Bacillati</taxon>
        <taxon>Actinomycetota</taxon>
        <taxon>Actinomycetes</taxon>
        <taxon>Streptosporangiales</taxon>
        <taxon>Nocardiopsidaceae</taxon>
        <taxon>Nocardiopsis</taxon>
    </lineage>
</organism>
<evidence type="ECO:0000256" key="1">
    <source>
        <dbReference type="ARBA" id="ARBA00022729"/>
    </source>
</evidence>
<evidence type="ECO:0000256" key="2">
    <source>
        <dbReference type="SAM" id="Phobius"/>
    </source>
</evidence>